<gene>
    <name evidence="4" type="ORF">FPH17_09165</name>
</gene>
<keyword evidence="5" id="KW-1185">Reference proteome</keyword>
<feature type="domain" description="CRISPR type III-associated protein" evidence="3">
    <location>
        <begin position="83"/>
        <end position="138"/>
    </location>
</feature>
<name>A0ABY3DZN8_9CORY</name>
<evidence type="ECO:0000259" key="3">
    <source>
        <dbReference type="Pfam" id="PF03787"/>
    </source>
</evidence>
<comment type="subunit">
    <text evidence="2">Part of the Csm effector complex that includes Cas10, Csm2, Csm3, Csm4 and Csm5.</text>
</comment>
<dbReference type="Pfam" id="PF03787">
    <property type="entry name" value="RAMPs"/>
    <property type="match status" value="1"/>
</dbReference>
<evidence type="ECO:0000313" key="4">
    <source>
        <dbReference type="EMBL" id="TSJ72807.1"/>
    </source>
</evidence>
<organism evidence="4 5">
    <name type="scientific">Corynebacterium godavarianum</name>
    <dbReference type="NCBI Taxonomy" id="2054421"/>
    <lineage>
        <taxon>Bacteria</taxon>
        <taxon>Bacillati</taxon>
        <taxon>Actinomycetota</taxon>
        <taxon>Actinomycetes</taxon>
        <taxon>Mycobacteriales</taxon>
        <taxon>Corynebacteriaceae</taxon>
        <taxon>Corynebacterium</taxon>
    </lineage>
</organism>
<comment type="caution">
    <text evidence="4">The sequence shown here is derived from an EMBL/GenBank/DDBJ whole genome shotgun (WGS) entry which is preliminary data.</text>
</comment>
<evidence type="ECO:0000256" key="2">
    <source>
        <dbReference type="ARBA" id="ARBA00093789"/>
    </source>
</evidence>
<reference evidence="4 5" key="1">
    <citation type="submission" date="2019-07" db="EMBL/GenBank/DDBJ databases">
        <title>Draft genome of Corynebacterium godavarianum and other related strains.</title>
        <authorList>
            <person name="Bernier A.-M."/>
            <person name="Bernard K."/>
        </authorList>
    </citation>
    <scope>NUCLEOTIDE SEQUENCE [LARGE SCALE GENOMIC DNA]</scope>
    <source>
        <strain evidence="4 5">LMG 29598</strain>
    </source>
</reference>
<accession>A0ABY3DZN8</accession>
<dbReference type="EMBL" id="VMHH01000008">
    <property type="protein sequence ID" value="TSJ72807.1"/>
    <property type="molecule type" value="Genomic_DNA"/>
</dbReference>
<dbReference type="Proteomes" id="UP000320747">
    <property type="component" value="Unassembled WGS sequence"/>
</dbReference>
<keyword evidence="1" id="KW-0051">Antiviral defense</keyword>
<evidence type="ECO:0000313" key="5">
    <source>
        <dbReference type="Proteomes" id="UP000320747"/>
    </source>
</evidence>
<sequence>MSLGTASLAPRASTISHALPLTAQKPLRNKEQRIMSKKHGPKFINPYNFVSLLPRDTATNPFPDSRPAPHGKASGISGTVTIELTTLTPLLLPAEDRYSGNTKGTRVDGLDKPLMLGSSLKGALRAAYEAITNSRYGTFDVATHSSVGSQRQESKQGSNVVPCIVESVDASRESATFRILNKECAAKLPKRLGDVSLDMQRTRAVVSHSEKSSRYTVQRLVPSGAKADEVDLASNESLVEGIVHWTGSEIRGKKNERLFITGVLKSTSDHLENILARSANYTKKDLVKDWDDLIHSYRMAAEEFEKTNDGTGARPGTYADPKYAKNWELQPGRTAWFDPDSELLSPSMIGRTLFDASPWKLIENTSHRPATTLDELSAADRVFGWVPRENTSTTAHRAQLSIGSVQYRSCANGSNPVVHFSQPLDLAVLNGGKTNSAGFYATNSYRQGSSLRGRKFYVAHQGRFVTKNQDKYWDDPLTKKSKREFLLPEASDGKDQSNVAIAISSWVNYGVTFRCQLQLHNVAHNDAAALLWLLDISNNTIQFKQPGIGSEPVLLLGLGKPLGFGATRCKIVASDLRDDEDTTNRYSMDALFEPRPLRVHSADADSETSAHVEELKQHFTQFFDGDNADPSIRQAVREFYLMVAGFGKNTRIHYPRLTNESRGKQYEWWQKSTDATLPMLNWESGEAPFLEYPPQ</sequence>
<protein>
    <recommendedName>
        <fullName evidence="3">CRISPR type III-associated protein domain-containing protein</fullName>
    </recommendedName>
</protein>
<dbReference type="InterPro" id="IPR005537">
    <property type="entry name" value="RAMP_III_fam"/>
</dbReference>
<evidence type="ECO:0000256" key="1">
    <source>
        <dbReference type="ARBA" id="ARBA00023118"/>
    </source>
</evidence>
<proteinExistence type="predicted"/>